<dbReference type="Gene3D" id="3.30.360.10">
    <property type="entry name" value="Dihydrodipicolinate Reductase, domain 2"/>
    <property type="match status" value="1"/>
</dbReference>
<protein>
    <submittedName>
        <fullName evidence="4">Putative oxidoreductase</fullName>
    </submittedName>
</protein>
<feature type="domain" description="GFO/IDH/MocA-like oxidoreductase" evidence="3">
    <location>
        <begin position="132"/>
        <end position="252"/>
    </location>
</feature>
<dbReference type="SUPFAM" id="SSF51735">
    <property type="entry name" value="NAD(P)-binding Rossmann-fold domains"/>
    <property type="match status" value="1"/>
</dbReference>
<keyword evidence="1" id="KW-0560">Oxidoreductase</keyword>
<dbReference type="GO" id="GO:0000166">
    <property type="term" value="F:nucleotide binding"/>
    <property type="evidence" value="ECO:0007669"/>
    <property type="project" value="InterPro"/>
</dbReference>
<gene>
    <name evidence="4" type="ORF">THTE_0021</name>
</gene>
<accession>A0A286R9J8</accession>
<evidence type="ECO:0000259" key="2">
    <source>
        <dbReference type="Pfam" id="PF01408"/>
    </source>
</evidence>
<dbReference type="InterPro" id="IPR000683">
    <property type="entry name" value="Gfo/Idh/MocA-like_OxRdtase_N"/>
</dbReference>
<dbReference type="Gene3D" id="3.40.50.720">
    <property type="entry name" value="NAD(P)-binding Rossmann-like Domain"/>
    <property type="match status" value="1"/>
</dbReference>
<dbReference type="InterPro" id="IPR050463">
    <property type="entry name" value="Gfo/Idh/MocA_oxidrdct_glycsds"/>
</dbReference>
<dbReference type="EMBL" id="CP018477">
    <property type="protein sequence ID" value="ASV72623.1"/>
    <property type="molecule type" value="Genomic_DNA"/>
</dbReference>
<dbReference type="RefSeq" id="WP_095413509.1">
    <property type="nucleotide sequence ID" value="NZ_CP018477.1"/>
</dbReference>
<keyword evidence="5" id="KW-1185">Reference proteome</keyword>
<dbReference type="OrthoDB" id="9783105at2"/>
<dbReference type="PANTHER" id="PTHR43818">
    <property type="entry name" value="BCDNA.GH03377"/>
    <property type="match status" value="1"/>
</dbReference>
<evidence type="ECO:0000259" key="3">
    <source>
        <dbReference type="Pfam" id="PF22725"/>
    </source>
</evidence>
<dbReference type="PANTHER" id="PTHR43818:SF11">
    <property type="entry name" value="BCDNA.GH03377"/>
    <property type="match status" value="1"/>
</dbReference>
<dbReference type="KEGG" id="ttf:THTE_0021"/>
<evidence type="ECO:0000313" key="5">
    <source>
        <dbReference type="Proteomes" id="UP000215086"/>
    </source>
</evidence>
<dbReference type="InterPro" id="IPR036291">
    <property type="entry name" value="NAD(P)-bd_dom_sf"/>
</dbReference>
<name>A0A286R9J8_9BACT</name>
<dbReference type="SUPFAM" id="SSF55347">
    <property type="entry name" value="Glyceraldehyde-3-phosphate dehydrogenase-like, C-terminal domain"/>
    <property type="match status" value="1"/>
</dbReference>
<feature type="domain" description="Gfo/Idh/MocA-like oxidoreductase N-terminal" evidence="2">
    <location>
        <begin position="6"/>
        <end position="123"/>
    </location>
</feature>
<proteinExistence type="predicted"/>
<evidence type="ECO:0000313" key="4">
    <source>
        <dbReference type="EMBL" id="ASV72623.1"/>
    </source>
</evidence>
<evidence type="ECO:0000256" key="1">
    <source>
        <dbReference type="ARBA" id="ARBA00023002"/>
    </source>
</evidence>
<dbReference type="Pfam" id="PF22725">
    <property type="entry name" value="GFO_IDH_MocA_C3"/>
    <property type="match status" value="1"/>
</dbReference>
<dbReference type="Proteomes" id="UP000215086">
    <property type="component" value="Chromosome"/>
</dbReference>
<organism evidence="4 5">
    <name type="scientific">Thermogutta terrifontis</name>
    <dbReference type="NCBI Taxonomy" id="1331910"/>
    <lineage>
        <taxon>Bacteria</taxon>
        <taxon>Pseudomonadati</taxon>
        <taxon>Planctomycetota</taxon>
        <taxon>Planctomycetia</taxon>
        <taxon>Pirellulales</taxon>
        <taxon>Thermoguttaceae</taxon>
        <taxon>Thermogutta</taxon>
    </lineage>
</organism>
<dbReference type="GO" id="GO:0016491">
    <property type="term" value="F:oxidoreductase activity"/>
    <property type="evidence" value="ECO:0007669"/>
    <property type="project" value="UniProtKB-KW"/>
</dbReference>
<dbReference type="AlphaFoldDB" id="A0A286R9J8"/>
<dbReference type="InterPro" id="IPR055170">
    <property type="entry name" value="GFO_IDH_MocA-like_dom"/>
</dbReference>
<sequence>MPEKLGVGVIGAGGIAFRRTIPAMLKTKNVRVVAVMDPVDVEKVAKTFRIRRYYSEIEPLLEDPEVEAVYIASPVHCHLEQIEAAAQAGKHILCEKPLARNLEESKKAVDICRRKKVFLQEGYMMKFHGAHQMIKGLIDEGRLGKLVYIRAQLSCWYPPIPGAWRQDPRTGGGGALIDMATHLLNLLEFFAGPIRRLVALTGNLVHSYRSEDASTILAEFKAGTHATIDCFWCIPDEASRTRLELYGAAGAVFTEGTIGQSVGGKAEGIFGLGSAGYDAAQSKDVVRKFQPLPFKKINPYQAEWEYFAQCVLDGRAPEINGPAEILRMAKLVDAAYSSARKKAFVSV</sequence>
<dbReference type="Pfam" id="PF01408">
    <property type="entry name" value="GFO_IDH_MocA"/>
    <property type="match status" value="1"/>
</dbReference>
<reference evidence="4 5" key="1">
    <citation type="journal article" name="Front. Microbiol.">
        <title>Sugar Metabolism of the First Thermophilic Planctomycete Thermogutta terrifontis: Comparative Genomic and Transcriptomic Approaches.</title>
        <authorList>
            <person name="Elcheninov A.G."/>
            <person name="Menzel P."/>
            <person name="Gudbergsdottir S.R."/>
            <person name="Slesarev A.I."/>
            <person name="Kadnikov V.V."/>
            <person name="Krogh A."/>
            <person name="Bonch-Osmolovskaya E.A."/>
            <person name="Peng X."/>
            <person name="Kublanov I.V."/>
        </authorList>
    </citation>
    <scope>NUCLEOTIDE SEQUENCE [LARGE SCALE GENOMIC DNA]</scope>
    <source>
        <strain evidence="4 5">R1</strain>
    </source>
</reference>